<name>A0A927H4K3_9BACL</name>
<dbReference type="Gene3D" id="3.30.2140.20">
    <property type="match status" value="1"/>
</dbReference>
<evidence type="ECO:0000313" key="4">
    <source>
        <dbReference type="Proteomes" id="UP000639396"/>
    </source>
</evidence>
<dbReference type="Pfam" id="PF00797">
    <property type="entry name" value="Acetyltransf_2"/>
    <property type="match status" value="1"/>
</dbReference>
<dbReference type="PANTHER" id="PTHR11786:SF0">
    <property type="entry name" value="ARYLAMINE N-ACETYLTRANSFERASE 4-RELATED"/>
    <property type="match status" value="1"/>
</dbReference>
<dbReference type="InterPro" id="IPR038765">
    <property type="entry name" value="Papain-like_cys_pep_sf"/>
</dbReference>
<sequence length="260" mass="29767">MSELTALFRKRIGVAGDEPITWDSLPDVLDQMAKTIPFENFGIIHNRINDINERNLIQKIMFNREGGLCYELNSLLYLVLIENGLDAVLTRGVVYNHASRQYMSLGRTHVTILIAHQGETYLADTGFGGNLPLTPVPLSGETVSSRNGQFRVRHRLTEHGDYTFEMKLKHKDTDWRIGYAFDSKCPASGLSELNEIQTIIAGHEESPFNKNRLITRLTDSGNVTLTDQTFTVWREGLVTKEEMNREKFSERLHRFFEMED</sequence>
<gene>
    <name evidence="3" type="ORF">IDH45_31985</name>
</gene>
<accession>A0A927H4K3</accession>
<proteinExistence type="inferred from homology"/>
<dbReference type="SUPFAM" id="SSF54001">
    <property type="entry name" value="Cysteine proteinases"/>
    <property type="match status" value="1"/>
</dbReference>
<organism evidence="3 4">
    <name type="scientific">Paenibacillus oceani</name>
    <dbReference type="NCBI Taxonomy" id="2772510"/>
    <lineage>
        <taxon>Bacteria</taxon>
        <taxon>Bacillati</taxon>
        <taxon>Bacillota</taxon>
        <taxon>Bacilli</taxon>
        <taxon>Bacillales</taxon>
        <taxon>Paenibacillaceae</taxon>
        <taxon>Paenibacillus</taxon>
    </lineage>
</organism>
<dbReference type="GO" id="GO:0016407">
    <property type="term" value="F:acetyltransferase activity"/>
    <property type="evidence" value="ECO:0007669"/>
    <property type="project" value="InterPro"/>
</dbReference>
<reference evidence="3" key="1">
    <citation type="submission" date="2020-09" db="EMBL/GenBank/DDBJ databases">
        <title>A novel bacterium of genus Paenibacillus, isolated from South China Sea.</title>
        <authorList>
            <person name="Huang H."/>
            <person name="Mo K."/>
            <person name="Hu Y."/>
        </authorList>
    </citation>
    <scope>NUCLEOTIDE SEQUENCE</scope>
    <source>
        <strain evidence="3">IB182363</strain>
    </source>
</reference>
<dbReference type="EMBL" id="JACXJA010000063">
    <property type="protein sequence ID" value="MBD2866599.1"/>
    <property type="molecule type" value="Genomic_DNA"/>
</dbReference>
<comment type="similarity">
    <text evidence="1 2">Belongs to the arylamine N-acetyltransferase family.</text>
</comment>
<evidence type="ECO:0000256" key="2">
    <source>
        <dbReference type="RuleBase" id="RU003452"/>
    </source>
</evidence>
<dbReference type="Proteomes" id="UP000639396">
    <property type="component" value="Unassembled WGS sequence"/>
</dbReference>
<dbReference type="RefSeq" id="WP_190932213.1">
    <property type="nucleotide sequence ID" value="NZ_JACXJA010000063.1"/>
</dbReference>
<comment type="caution">
    <text evidence="3">The sequence shown here is derived from an EMBL/GenBank/DDBJ whole genome shotgun (WGS) entry which is preliminary data.</text>
</comment>
<evidence type="ECO:0000313" key="3">
    <source>
        <dbReference type="EMBL" id="MBD2866599.1"/>
    </source>
</evidence>
<dbReference type="InterPro" id="IPR053710">
    <property type="entry name" value="Arylamine_NAT_domain_sf"/>
</dbReference>
<dbReference type="InterPro" id="IPR001447">
    <property type="entry name" value="Arylamine_N-AcTrfase"/>
</dbReference>
<dbReference type="AlphaFoldDB" id="A0A927H4K3"/>
<dbReference type="PANTHER" id="PTHR11786">
    <property type="entry name" value="N-HYDROXYARYLAMINE O-ACETYLTRANSFERASE"/>
    <property type="match status" value="1"/>
</dbReference>
<evidence type="ECO:0000256" key="1">
    <source>
        <dbReference type="ARBA" id="ARBA00006547"/>
    </source>
</evidence>
<protein>
    <submittedName>
        <fullName evidence="3">Arylamine N-acetyltransferase</fullName>
    </submittedName>
</protein>
<keyword evidence="4" id="KW-1185">Reference proteome</keyword>
<dbReference type="PRINTS" id="PR01543">
    <property type="entry name" value="ANATRNSFRASE"/>
</dbReference>